<evidence type="ECO:0000256" key="3">
    <source>
        <dbReference type="ARBA" id="ARBA00022801"/>
    </source>
</evidence>
<dbReference type="InterPro" id="IPR008965">
    <property type="entry name" value="CBM2/CBM3_carb-bd_dom_sf"/>
</dbReference>
<keyword evidence="6" id="KW-0326">Glycosidase</keyword>
<dbReference type="Pfam" id="PF00150">
    <property type="entry name" value="Cellulase"/>
    <property type="match status" value="1"/>
</dbReference>
<evidence type="ECO:0000256" key="1">
    <source>
        <dbReference type="ARBA" id="ARBA00000966"/>
    </source>
</evidence>
<dbReference type="PROSITE" id="PS00659">
    <property type="entry name" value="GLYCOSYL_HYDROL_F5"/>
    <property type="match status" value="1"/>
</dbReference>
<evidence type="ECO:0000256" key="6">
    <source>
        <dbReference type="ARBA" id="ARBA00023295"/>
    </source>
</evidence>
<keyword evidence="4" id="KW-0136">Cellulose degradation</keyword>
<feature type="compositionally biased region" description="Low complexity" evidence="8">
    <location>
        <begin position="145"/>
        <end position="161"/>
    </location>
</feature>
<dbReference type="SUPFAM" id="SSF51445">
    <property type="entry name" value="(Trans)glycosidases"/>
    <property type="match status" value="1"/>
</dbReference>
<evidence type="ECO:0000259" key="10">
    <source>
        <dbReference type="PROSITE" id="PS51173"/>
    </source>
</evidence>
<evidence type="ECO:0000256" key="5">
    <source>
        <dbReference type="ARBA" id="ARBA00023277"/>
    </source>
</evidence>
<feature type="domain" description="CBM2" evidence="10">
    <location>
        <begin position="49"/>
        <end position="162"/>
    </location>
</feature>
<evidence type="ECO:0000256" key="4">
    <source>
        <dbReference type="ARBA" id="ARBA00023001"/>
    </source>
</evidence>
<accession>A0ABS1WRD8</accession>
<evidence type="ECO:0000256" key="8">
    <source>
        <dbReference type="SAM" id="MobiDB-lite"/>
    </source>
</evidence>
<keyword evidence="3" id="KW-0378">Hydrolase</keyword>
<keyword evidence="9" id="KW-1133">Transmembrane helix</keyword>
<dbReference type="Proteomes" id="UP000661077">
    <property type="component" value="Unassembled WGS sequence"/>
</dbReference>
<keyword evidence="9" id="KW-0472">Membrane</keyword>
<reference evidence="11 12" key="1">
    <citation type="journal article" date="2021" name="Int. J. Syst. Evol. Microbiol.">
        <title>Steroidobacter gossypii sp. nov., isolated from soil of cotton cropping field.</title>
        <authorList>
            <person name="Huang R."/>
            <person name="Yang S."/>
            <person name="Zhen C."/>
            <person name="Liu W."/>
        </authorList>
    </citation>
    <scope>NUCLEOTIDE SEQUENCE [LARGE SCALE GENOMIC DNA]</scope>
    <source>
        <strain evidence="11 12">S1-65</strain>
    </source>
</reference>
<gene>
    <name evidence="11" type="ORF">JM946_02270</name>
</gene>
<dbReference type="EC" id="3.2.1.4" evidence="2"/>
<feature type="transmembrane region" description="Helical" evidence="9">
    <location>
        <begin position="31"/>
        <end position="51"/>
    </location>
</feature>
<dbReference type="SUPFAM" id="SSF49384">
    <property type="entry name" value="Carbohydrate-binding domain"/>
    <property type="match status" value="1"/>
</dbReference>
<comment type="caution">
    <text evidence="11">The sequence shown here is derived from an EMBL/GenBank/DDBJ whole genome shotgun (WGS) entry which is preliminary data.</text>
</comment>
<dbReference type="Gene3D" id="3.20.20.80">
    <property type="entry name" value="Glycosidases"/>
    <property type="match status" value="1"/>
</dbReference>
<dbReference type="InterPro" id="IPR001919">
    <property type="entry name" value="CBD2"/>
</dbReference>
<dbReference type="InterPro" id="IPR018087">
    <property type="entry name" value="Glyco_hydro_5_CS"/>
</dbReference>
<feature type="region of interest" description="Disordered" evidence="8">
    <location>
        <begin position="145"/>
        <end position="174"/>
    </location>
</feature>
<dbReference type="PROSITE" id="PS51173">
    <property type="entry name" value="CBM2"/>
    <property type="match status" value="1"/>
</dbReference>
<evidence type="ECO:0000256" key="2">
    <source>
        <dbReference type="ARBA" id="ARBA00012601"/>
    </source>
</evidence>
<keyword evidence="7" id="KW-0624">Polysaccharide degradation</keyword>
<evidence type="ECO:0000256" key="9">
    <source>
        <dbReference type="SAM" id="Phobius"/>
    </source>
</evidence>
<organism evidence="11 12">
    <name type="scientific">Steroidobacter gossypii</name>
    <dbReference type="NCBI Taxonomy" id="2805490"/>
    <lineage>
        <taxon>Bacteria</taxon>
        <taxon>Pseudomonadati</taxon>
        <taxon>Pseudomonadota</taxon>
        <taxon>Gammaproteobacteria</taxon>
        <taxon>Steroidobacterales</taxon>
        <taxon>Steroidobacteraceae</taxon>
        <taxon>Steroidobacter</taxon>
    </lineage>
</organism>
<protein>
    <recommendedName>
        <fullName evidence="2">cellulase</fullName>
        <ecNumber evidence="2">3.2.1.4</ecNumber>
    </recommendedName>
</protein>
<sequence length="735" mass="78482">MLRSFVHPRSAATALPAAGPRPPSSAQAVRWILTFITLFVCYLVMASGAFAQNASCSVTYTKSWEGGTGFGANIAITNTGAAITNGWTLRFNFVNGERIQNGWPVTFTQPAGSSQVTVASNASWNQSIASGATFTAGFNGTSTGTTSTPTGFTLNGTACTGDGPGPGPTPSISATPSTLSLAGGATGTSSIRLSAAPTSSVTVTLTRSGSTAIAHSPTSVTLNSSNWSTGVNVTFTAAAGTTAATSTFTAAASGYNSASISVSRTTSNPGGAVFRVDPSGRITKNGQVFPVRCGSWFGLEGRHEPSDDPTNPSGAPMELYMGNTFWANGNSGTGRTIQQTMTEITGMGINVVRLPVVPQTLDANNPQGREPYLKNHPSVRVPNSRQALEEFIRLADQNNIEVMLDVHSCSNYIGWRAGRLDARPPWVDATRDNYDFTRENYSCAASGNPSTVTTTHPYNQTMWLDNLRTLAGLGTQLGVDNIIGIDIFNEPHDYTWAQWKSLTEAAYQAINAVNPNTLLFVQGIGTVAGTQDGTPDTTTDVPHGAASSNPNWGENLFEAGTNPINIPKERLVFSPHTYGPSVFVQRMFMDPAQPQCAGLEGDAAGDANCNIVINPTQLRAGWEEHFGYLKDQGYAIVVGEFGGNLDWPQGQASIRDRDRWSHITPGVDAQWQDAFIDYMVDRNIEGCYWSINPESGDTAGWYGHAYDPVSNTAGWGEWRPFDQRKTNLLNRLWGR</sequence>
<keyword evidence="5" id="KW-0119">Carbohydrate metabolism</keyword>
<feature type="region of interest" description="Disordered" evidence="8">
    <location>
        <begin position="1"/>
        <end position="23"/>
    </location>
</feature>
<dbReference type="EMBL" id="JAEVLS010000001">
    <property type="protein sequence ID" value="MBM0103546.1"/>
    <property type="molecule type" value="Genomic_DNA"/>
</dbReference>
<dbReference type="InterPro" id="IPR017853">
    <property type="entry name" value="GH"/>
</dbReference>
<dbReference type="Pfam" id="PF00553">
    <property type="entry name" value="CBM_2"/>
    <property type="match status" value="1"/>
</dbReference>
<dbReference type="PANTHER" id="PTHR35923">
    <property type="entry name" value="MAJOR EXTRACELLULAR ENDOGLUCANASE"/>
    <property type="match status" value="1"/>
</dbReference>
<keyword evidence="9" id="KW-0812">Transmembrane</keyword>
<name>A0ABS1WRD8_9GAMM</name>
<dbReference type="CDD" id="cd00551">
    <property type="entry name" value="AmyAc_family"/>
    <property type="match status" value="1"/>
</dbReference>
<dbReference type="PANTHER" id="PTHR35923:SF2">
    <property type="entry name" value="ENDOGLUCANASE"/>
    <property type="match status" value="1"/>
</dbReference>
<proteinExistence type="predicted"/>
<dbReference type="SMART" id="SM00637">
    <property type="entry name" value="CBD_II"/>
    <property type="match status" value="1"/>
</dbReference>
<evidence type="ECO:0000313" key="12">
    <source>
        <dbReference type="Proteomes" id="UP000661077"/>
    </source>
</evidence>
<evidence type="ECO:0000256" key="7">
    <source>
        <dbReference type="ARBA" id="ARBA00023326"/>
    </source>
</evidence>
<dbReference type="InterPro" id="IPR012291">
    <property type="entry name" value="CBM2_carb-bd_dom_sf"/>
</dbReference>
<comment type="catalytic activity">
    <reaction evidence="1">
        <text>Endohydrolysis of (1-&gt;4)-beta-D-glucosidic linkages in cellulose, lichenin and cereal beta-D-glucans.</text>
        <dbReference type="EC" id="3.2.1.4"/>
    </reaction>
</comment>
<evidence type="ECO:0000313" key="11">
    <source>
        <dbReference type="EMBL" id="MBM0103546.1"/>
    </source>
</evidence>
<keyword evidence="12" id="KW-1185">Reference proteome</keyword>
<dbReference type="RefSeq" id="WP_203165511.1">
    <property type="nucleotide sequence ID" value="NZ_JAEVLS010000001.1"/>
</dbReference>
<dbReference type="InterPro" id="IPR001547">
    <property type="entry name" value="Glyco_hydro_5"/>
</dbReference>
<dbReference type="Gene3D" id="2.60.40.290">
    <property type="match status" value="1"/>
</dbReference>